<evidence type="ECO:0000313" key="1">
    <source>
        <dbReference type="EMBL" id="BAL94606.1"/>
    </source>
</evidence>
<keyword evidence="2" id="KW-1185">Reference proteome</keyword>
<organism evidence="1 2">
    <name type="scientific">Rubrivivax gelatinosus (strain NBRC 100245 / IL144)</name>
    <dbReference type="NCBI Taxonomy" id="983917"/>
    <lineage>
        <taxon>Bacteria</taxon>
        <taxon>Pseudomonadati</taxon>
        <taxon>Pseudomonadota</taxon>
        <taxon>Betaproteobacteria</taxon>
        <taxon>Burkholderiales</taxon>
        <taxon>Sphaerotilaceae</taxon>
        <taxon>Rubrivivax</taxon>
    </lineage>
</organism>
<dbReference type="AlphaFoldDB" id="I0HNL9"/>
<protein>
    <submittedName>
        <fullName evidence="1">Uncharacterized protein</fullName>
    </submittedName>
</protein>
<dbReference type="EMBL" id="AP012320">
    <property type="protein sequence ID" value="BAL94606.1"/>
    <property type="molecule type" value="Genomic_DNA"/>
</dbReference>
<name>I0HNL9_RUBGI</name>
<accession>I0HNL9</accession>
<reference evidence="1 2" key="1">
    <citation type="journal article" date="2012" name="J. Bacteriol.">
        <title>Complete genome sequence of phototrophic betaproteobacterium Rubrivivax gelatinosus IL144.</title>
        <authorList>
            <person name="Nagashima S."/>
            <person name="Kamimura A."/>
            <person name="Shimizu T."/>
            <person name="Nakamura-isaki S."/>
            <person name="Aono E."/>
            <person name="Sakamoto K."/>
            <person name="Ichikawa N."/>
            <person name="Nakazawa H."/>
            <person name="Sekine M."/>
            <person name="Yamazaki S."/>
            <person name="Fujita N."/>
            <person name="Shimada K."/>
            <person name="Hanada S."/>
            <person name="Nagashima K.V.P."/>
        </authorList>
    </citation>
    <scope>NUCLEOTIDE SEQUENCE [LARGE SCALE GENOMIC DNA]</scope>
    <source>
        <strain evidence="2">NBRC 100245 / IL144</strain>
    </source>
</reference>
<gene>
    <name evidence="1" type="ordered locus">RGE_12650</name>
</gene>
<dbReference type="HOGENOM" id="CLU_2303924_0_0_4"/>
<dbReference type="KEGG" id="rge:RGE_12650"/>
<sequence length="100" mass="10919">MCRREPEHEMAQIPHRVVGAWQAVREFDERRASLPGEHLATLGAGLVLLRQAPRTSSTLARVLVLAAGTALLWRAASGRDGLRRFKRGAVQRGGEPDPSA</sequence>
<proteinExistence type="predicted"/>
<evidence type="ECO:0000313" key="2">
    <source>
        <dbReference type="Proteomes" id="UP000007883"/>
    </source>
</evidence>
<dbReference type="STRING" id="983917.RGE_12650"/>
<dbReference type="Proteomes" id="UP000007883">
    <property type="component" value="Chromosome"/>
</dbReference>
<dbReference type="PATRIC" id="fig|983917.3.peg.1233"/>